<evidence type="ECO:0000256" key="1">
    <source>
        <dbReference type="SAM" id="MobiDB-lite"/>
    </source>
</evidence>
<gene>
    <name evidence="2" type="ORF">EVAR_79250_1</name>
</gene>
<protein>
    <submittedName>
        <fullName evidence="2">Uncharacterized protein</fullName>
    </submittedName>
</protein>
<evidence type="ECO:0000313" key="2">
    <source>
        <dbReference type="EMBL" id="GBP12901.1"/>
    </source>
</evidence>
<dbReference type="EMBL" id="BGZK01000054">
    <property type="protein sequence ID" value="GBP12901.1"/>
    <property type="molecule type" value="Genomic_DNA"/>
</dbReference>
<name>A0A4C1THY0_EUMVA</name>
<keyword evidence="3" id="KW-1185">Reference proteome</keyword>
<accession>A0A4C1THY0</accession>
<comment type="caution">
    <text evidence="2">The sequence shown here is derived from an EMBL/GenBank/DDBJ whole genome shotgun (WGS) entry which is preliminary data.</text>
</comment>
<organism evidence="2 3">
    <name type="scientific">Eumeta variegata</name>
    <name type="common">Bagworm moth</name>
    <name type="synonym">Eumeta japonica</name>
    <dbReference type="NCBI Taxonomy" id="151549"/>
    <lineage>
        <taxon>Eukaryota</taxon>
        <taxon>Metazoa</taxon>
        <taxon>Ecdysozoa</taxon>
        <taxon>Arthropoda</taxon>
        <taxon>Hexapoda</taxon>
        <taxon>Insecta</taxon>
        <taxon>Pterygota</taxon>
        <taxon>Neoptera</taxon>
        <taxon>Endopterygota</taxon>
        <taxon>Lepidoptera</taxon>
        <taxon>Glossata</taxon>
        <taxon>Ditrysia</taxon>
        <taxon>Tineoidea</taxon>
        <taxon>Psychidae</taxon>
        <taxon>Oiketicinae</taxon>
        <taxon>Eumeta</taxon>
    </lineage>
</organism>
<feature type="compositionally biased region" description="Low complexity" evidence="1">
    <location>
        <begin position="1"/>
        <end position="17"/>
    </location>
</feature>
<reference evidence="2 3" key="1">
    <citation type="journal article" date="2019" name="Commun. Biol.">
        <title>The bagworm genome reveals a unique fibroin gene that provides high tensile strength.</title>
        <authorList>
            <person name="Kono N."/>
            <person name="Nakamura H."/>
            <person name="Ohtoshi R."/>
            <person name="Tomita M."/>
            <person name="Numata K."/>
            <person name="Arakawa K."/>
        </authorList>
    </citation>
    <scope>NUCLEOTIDE SEQUENCE [LARGE SCALE GENOMIC DNA]</scope>
</reference>
<evidence type="ECO:0000313" key="3">
    <source>
        <dbReference type="Proteomes" id="UP000299102"/>
    </source>
</evidence>
<feature type="region of interest" description="Disordered" evidence="1">
    <location>
        <begin position="1"/>
        <end position="26"/>
    </location>
</feature>
<sequence length="132" mass="14623">MSLTLTTTTNGHGSLTTKLEPSGHRRNGFMKPEPTELPVSADFDCVLSHRFVNTSVTAYLRGISKARNEFPSEPVLAPVDRTLFFQPHMDSVVNDDLAANRVCSPNCPPHETLWRDDDVDTTPVGTCAYRCM</sequence>
<dbReference type="AlphaFoldDB" id="A0A4C1THY0"/>
<proteinExistence type="predicted"/>
<dbReference type="Proteomes" id="UP000299102">
    <property type="component" value="Unassembled WGS sequence"/>
</dbReference>